<feature type="compositionally biased region" description="Pro residues" evidence="1">
    <location>
        <begin position="49"/>
        <end position="64"/>
    </location>
</feature>
<evidence type="ECO:0000313" key="3">
    <source>
        <dbReference type="Proteomes" id="UP000559256"/>
    </source>
</evidence>
<feature type="compositionally biased region" description="Polar residues" evidence="1">
    <location>
        <begin position="39"/>
        <end position="48"/>
    </location>
</feature>
<keyword evidence="3" id="KW-1185">Reference proteome</keyword>
<sequence length="110" mass="12456">MLKRPALKSTSNTLTSFARLSSKRPLSHRDVGQFVRRQWYSQHQIENNPPSPRTPPPSTCPPPSSSSLHPRVQSAYVVAQGQESEPHEWFEGCVWGDYMMASYGNWAGNR</sequence>
<protein>
    <submittedName>
        <fullName evidence="2">Uncharacterized protein</fullName>
    </submittedName>
</protein>
<dbReference type="AlphaFoldDB" id="A0A8H5CJJ0"/>
<gene>
    <name evidence="2" type="ORF">D9758_015404</name>
</gene>
<dbReference type="EMBL" id="JAACJM010000153">
    <property type="protein sequence ID" value="KAF5342905.1"/>
    <property type="molecule type" value="Genomic_DNA"/>
</dbReference>
<evidence type="ECO:0000256" key="1">
    <source>
        <dbReference type="SAM" id="MobiDB-lite"/>
    </source>
</evidence>
<feature type="region of interest" description="Disordered" evidence="1">
    <location>
        <begin position="1"/>
        <end position="72"/>
    </location>
</feature>
<evidence type="ECO:0000313" key="2">
    <source>
        <dbReference type="EMBL" id="KAF5342905.1"/>
    </source>
</evidence>
<comment type="caution">
    <text evidence="2">The sequence shown here is derived from an EMBL/GenBank/DDBJ whole genome shotgun (WGS) entry which is preliminary data.</text>
</comment>
<proteinExistence type="predicted"/>
<organism evidence="2 3">
    <name type="scientific">Tetrapyrgos nigripes</name>
    <dbReference type="NCBI Taxonomy" id="182062"/>
    <lineage>
        <taxon>Eukaryota</taxon>
        <taxon>Fungi</taxon>
        <taxon>Dikarya</taxon>
        <taxon>Basidiomycota</taxon>
        <taxon>Agaricomycotina</taxon>
        <taxon>Agaricomycetes</taxon>
        <taxon>Agaricomycetidae</taxon>
        <taxon>Agaricales</taxon>
        <taxon>Marasmiineae</taxon>
        <taxon>Marasmiaceae</taxon>
        <taxon>Tetrapyrgos</taxon>
    </lineage>
</organism>
<feature type="compositionally biased region" description="Polar residues" evidence="1">
    <location>
        <begin position="8"/>
        <end position="19"/>
    </location>
</feature>
<dbReference type="Proteomes" id="UP000559256">
    <property type="component" value="Unassembled WGS sequence"/>
</dbReference>
<accession>A0A8H5CJJ0</accession>
<name>A0A8H5CJJ0_9AGAR</name>
<reference evidence="2 3" key="1">
    <citation type="journal article" date="2020" name="ISME J.">
        <title>Uncovering the hidden diversity of litter-decomposition mechanisms in mushroom-forming fungi.</title>
        <authorList>
            <person name="Floudas D."/>
            <person name="Bentzer J."/>
            <person name="Ahren D."/>
            <person name="Johansson T."/>
            <person name="Persson P."/>
            <person name="Tunlid A."/>
        </authorList>
    </citation>
    <scope>NUCLEOTIDE SEQUENCE [LARGE SCALE GENOMIC DNA]</scope>
    <source>
        <strain evidence="2 3">CBS 291.85</strain>
    </source>
</reference>